<dbReference type="EMBL" id="UYYB01127793">
    <property type="protein sequence ID" value="VDM84134.1"/>
    <property type="molecule type" value="Genomic_DNA"/>
</dbReference>
<dbReference type="InterPro" id="IPR036612">
    <property type="entry name" value="KH_dom_type_1_sf"/>
</dbReference>
<dbReference type="Proteomes" id="UP000270094">
    <property type="component" value="Unassembled WGS sequence"/>
</dbReference>
<reference evidence="3 4" key="1">
    <citation type="submission" date="2018-11" db="EMBL/GenBank/DDBJ databases">
        <authorList>
            <consortium name="Pathogen Informatics"/>
        </authorList>
    </citation>
    <scope>NUCLEOTIDE SEQUENCE [LARGE SCALE GENOMIC DNA]</scope>
</reference>
<proteinExistence type="predicted"/>
<dbReference type="PROSITE" id="PS50084">
    <property type="entry name" value="KH_TYPE_1"/>
    <property type="match status" value="1"/>
</dbReference>
<evidence type="ECO:0000259" key="2">
    <source>
        <dbReference type="Pfam" id="PF00013"/>
    </source>
</evidence>
<evidence type="ECO:0000313" key="3">
    <source>
        <dbReference type="EMBL" id="VDM84134.1"/>
    </source>
</evidence>
<keyword evidence="1" id="KW-0694">RNA-binding</keyword>
<keyword evidence="4" id="KW-1185">Reference proteome</keyword>
<name>A0A3P7JYT4_STRVU</name>
<accession>A0A3P7JYT4</accession>
<dbReference type="OrthoDB" id="10027144at2759"/>
<sequence>MRLSLDGETSASSAPVDVVKMDYSTDFPKLPEVASAAAKPLGAWSRPAVGTKQIVHDAHARLVRDLQTQASRDLEIPKDHHRKLIGKEGTALRQLEADTNCRITIP</sequence>
<gene>
    <name evidence="3" type="ORF">SVUK_LOCUS19132</name>
</gene>
<dbReference type="AlphaFoldDB" id="A0A3P7JYT4"/>
<feature type="domain" description="K Homology" evidence="2">
    <location>
        <begin position="74"/>
        <end position="106"/>
    </location>
</feature>
<organism evidence="3 4">
    <name type="scientific">Strongylus vulgaris</name>
    <name type="common">Blood worm</name>
    <dbReference type="NCBI Taxonomy" id="40348"/>
    <lineage>
        <taxon>Eukaryota</taxon>
        <taxon>Metazoa</taxon>
        <taxon>Ecdysozoa</taxon>
        <taxon>Nematoda</taxon>
        <taxon>Chromadorea</taxon>
        <taxon>Rhabditida</taxon>
        <taxon>Rhabditina</taxon>
        <taxon>Rhabditomorpha</taxon>
        <taxon>Strongyloidea</taxon>
        <taxon>Strongylidae</taxon>
        <taxon>Strongylus</taxon>
    </lineage>
</organism>
<dbReference type="SUPFAM" id="SSF54791">
    <property type="entry name" value="Eukaryotic type KH-domain (KH-domain type I)"/>
    <property type="match status" value="1"/>
</dbReference>
<dbReference type="Pfam" id="PF00013">
    <property type="entry name" value="KH_1"/>
    <property type="match status" value="1"/>
</dbReference>
<dbReference type="Gene3D" id="3.30.1370.10">
    <property type="entry name" value="K Homology domain, type 1"/>
    <property type="match status" value="1"/>
</dbReference>
<dbReference type="GO" id="GO:0003723">
    <property type="term" value="F:RNA binding"/>
    <property type="evidence" value="ECO:0007669"/>
    <property type="project" value="UniProtKB-UniRule"/>
</dbReference>
<evidence type="ECO:0000313" key="4">
    <source>
        <dbReference type="Proteomes" id="UP000270094"/>
    </source>
</evidence>
<evidence type="ECO:0000256" key="1">
    <source>
        <dbReference type="PROSITE-ProRule" id="PRU00117"/>
    </source>
</evidence>
<protein>
    <recommendedName>
        <fullName evidence="2">K Homology domain-containing protein</fullName>
    </recommendedName>
</protein>
<feature type="non-terminal residue" evidence="3">
    <location>
        <position position="106"/>
    </location>
</feature>
<dbReference type="InterPro" id="IPR004088">
    <property type="entry name" value="KH_dom_type_1"/>
</dbReference>